<dbReference type="EMBL" id="JAFGIX010000007">
    <property type="protein sequence ID" value="MBN1571815.1"/>
    <property type="molecule type" value="Genomic_DNA"/>
</dbReference>
<accession>A0A9D8KBX6</accession>
<evidence type="ECO:0000313" key="3">
    <source>
        <dbReference type="Proteomes" id="UP000809273"/>
    </source>
</evidence>
<dbReference type="AlphaFoldDB" id="A0A9D8KBX6"/>
<sequence length="403" mass="46070">MKVALKRVEGYNIKDVSEALADMFRMLGYDRENPLGHIVRPNDTVFIKPNWVAHEYRKSCDFDKKGDVYSVITHPSVIRGVVDYVAKALGGRGEIIIGDNPSIDADFSRLRDLVRLDDLEKMTDIRCRIVDLRPLVCTDLKDYGKKSKMKKQPGDPLGFTTVNLGRKSLFYDVTPLLYRGVFDSRWETVLHHFGRRHEYSFSNSIINADAYISIPKLKTHRKVGATLNIKGLVGTNSVKNYLVHWRVGFPMIGGDEYPDFMSWLKSKRQKVTHRGAWHGNDTAWRMVVDIYNAFAERVGRTFTVIDGIVAGEKNGPFCPQNRRANVLIASEDLLAADCAAARLMDFDIGKIKYLDYLINQRNIALNDIEVISEDFIAEDFFDSSNEYLRFMPPHGWENIALHR</sequence>
<evidence type="ECO:0000313" key="2">
    <source>
        <dbReference type="EMBL" id="MBN1571815.1"/>
    </source>
</evidence>
<comment type="caution">
    <text evidence="2">The sequence shown here is derived from an EMBL/GenBank/DDBJ whole genome shotgun (WGS) entry which is preliminary data.</text>
</comment>
<dbReference type="Proteomes" id="UP000809273">
    <property type="component" value="Unassembled WGS sequence"/>
</dbReference>
<gene>
    <name evidence="2" type="ORF">JW984_01325</name>
</gene>
<dbReference type="Pfam" id="PF04015">
    <property type="entry name" value="DUF362"/>
    <property type="match status" value="1"/>
</dbReference>
<proteinExistence type="predicted"/>
<reference evidence="2" key="2">
    <citation type="submission" date="2021-01" db="EMBL/GenBank/DDBJ databases">
        <authorList>
            <person name="Hahn C.R."/>
            <person name="Youssef N.H."/>
            <person name="Elshahed M."/>
        </authorList>
    </citation>
    <scope>NUCLEOTIDE SEQUENCE</scope>
    <source>
        <strain evidence="2">Zod_Metabat.24</strain>
    </source>
</reference>
<protein>
    <submittedName>
        <fullName evidence="2">DUF362 domain-containing protein</fullName>
    </submittedName>
</protein>
<name>A0A9D8KBX6_9DELT</name>
<reference evidence="2" key="1">
    <citation type="journal article" date="2021" name="Environ. Microbiol.">
        <title>Genomic characterization of three novel Desulfobacterota classes expand the metabolic and phylogenetic diversity of the phylum.</title>
        <authorList>
            <person name="Murphy C.L."/>
            <person name="Biggerstaff J."/>
            <person name="Eichhorn A."/>
            <person name="Ewing E."/>
            <person name="Shahan R."/>
            <person name="Soriano D."/>
            <person name="Stewart S."/>
            <person name="VanMol K."/>
            <person name="Walker R."/>
            <person name="Walters P."/>
            <person name="Elshahed M.S."/>
            <person name="Youssef N.H."/>
        </authorList>
    </citation>
    <scope>NUCLEOTIDE SEQUENCE</scope>
    <source>
        <strain evidence="2">Zod_Metabat.24</strain>
    </source>
</reference>
<dbReference type="InterPro" id="IPR007160">
    <property type="entry name" value="DUF362"/>
</dbReference>
<organism evidence="2 3">
    <name type="scientific">Candidatus Zymogenus saltonus</name>
    <dbReference type="NCBI Taxonomy" id="2844893"/>
    <lineage>
        <taxon>Bacteria</taxon>
        <taxon>Deltaproteobacteria</taxon>
        <taxon>Candidatus Zymogenia</taxon>
        <taxon>Candidatus Zymogeniales</taxon>
        <taxon>Candidatus Zymogenaceae</taxon>
        <taxon>Candidatus Zymogenus</taxon>
    </lineage>
</organism>
<feature type="domain" description="DUF362" evidence="1">
    <location>
        <begin position="197"/>
        <end position="342"/>
    </location>
</feature>
<evidence type="ECO:0000259" key="1">
    <source>
        <dbReference type="Pfam" id="PF04015"/>
    </source>
</evidence>